<keyword evidence="2" id="KW-0472">Membrane</keyword>
<dbReference type="AlphaFoldDB" id="A0A512ALN5"/>
<dbReference type="EMBL" id="BJYR01000016">
    <property type="protein sequence ID" value="GEO00632.1"/>
    <property type="molecule type" value="Genomic_DNA"/>
</dbReference>
<evidence type="ECO:0000256" key="2">
    <source>
        <dbReference type="SAM" id="Phobius"/>
    </source>
</evidence>
<keyword evidence="4" id="KW-1185">Reference proteome</keyword>
<evidence type="ECO:0000313" key="3">
    <source>
        <dbReference type="EMBL" id="GEO00632.1"/>
    </source>
</evidence>
<evidence type="ECO:0008006" key="5">
    <source>
        <dbReference type="Google" id="ProtNLM"/>
    </source>
</evidence>
<comment type="caution">
    <text evidence="3">The sequence shown here is derived from an EMBL/GenBank/DDBJ whole genome shotgun (WGS) entry which is preliminary data.</text>
</comment>
<feature type="region of interest" description="Disordered" evidence="1">
    <location>
        <begin position="64"/>
        <end position="100"/>
    </location>
</feature>
<keyword evidence="2" id="KW-0812">Transmembrane</keyword>
<gene>
    <name evidence="3" type="ORF">NSE01_24640</name>
</gene>
<keyword evidence="2" id="KW-1133">Transmembrane helix</keyword>
<proteinExistence type="predicted"/>
<accession>A0A512ALN5</accession>
<organism evidence="3 4">
    <name type="scientific">Novosphingobium sediminis</name>
    <dbReference type="NCBI Taxonomy" id="707214"/>
    <lineage>
        <taxon>Bacteria</taxon>
        <taxon>Pseudomonadati</taxon>
        <taxon>Pseudomonadota</taxon>
        <taxon>Alphaproteobacteria</taxon>
        <taxon>Sphingomonadales</taxon>
        <taxon>Sphingomonadaceae</taxon>
        <taxon>Novosphingobium</taxon>
    </lineage>
</organism>
<sequence length="263" mass="27826">MASTPAVSAARYAPSRRDRVISFVLAVLVGVFLVFVLLIMSSVTGGGGEPGGQLVAVNISPPSAEKEKAKAAPKQDQKQEQVQTVTTPPPKLPPRIEIPSKNQVEWPPGFIKLSREDIAKADISRIKPAGGGGQAGASAGGGGNAEGTGEGPGGARVYNAEWYREPTRAEMSPYMSAARGGSSGDWAMIICRTVERYHVEDCREVDESPRGSGLARALRQAAWQFLVRPPRVDGKAQLGTWVRIRFDFKAAKAGDGDGTAGQD</sequence>
<feature type="compositionally biased region" description="Basic and acidic residues" evidence="1">
    <location>
        <begin position="64"/>
        <end position="79"/>
    </location>
</feature>
<dbReference type="RefSeq" id="WP_147159962.1">
    <property type="nucleotide sequence ID" value="NZ_BJYR01000016.1"/>
</dbReference>
<dbReference type="Proteomes" id="UP000321464">
    <property type="component" value="Unassembled WGS sequence"/>
</dbReference>
<protein>
    <recommendedName>
        <fullName evidence="5">TonB C-terminal domain-containing protein</fullName>
    </recommendedName>
</protein>
<dbReference type="OrthoDB" id="7410762at2"/>
<feature type="compositionally biased region" description="Gly residues" evidence="1">
    <location>
        <begin position="129"/>
        <end position="153"/>
    </location>
</feature>
<name>A0A512ALN5_9SPHN</name>
<evidence type="ECO:0000313" key="4">
    <source>
        <dbReference type="Proteomes" id="UP000321464"/>
    </source>
</evidence>
<feature type="transmembrane region" description="Helical" evidence="2">
    <location>
        <begin position="20"/>
        <end position="40"/>
    </location>
</feature>
<feature type="region of interest" description="Disordered" evidence="1">
    <location>
        <begin position="127"/>
        <end position="153"/>
    </location>
</feature>
<reference evidence="3 4" key="1">
    <citation type="submission" date="2019-07" db="EMBL/GenBank/DDBJ databases">
        <title>Whole genome shotgun sequence of Novosphingobium sediminis NBRC 106119.</title>
        <authorList>
            <person name="Hosoyama A."/>
            <person name="Uohara A."/>
            <person name="Ohji S."/>
            <person name="Ichikawa N."/>
        </authorList>
    </citation>
    <scope>NUCLEOTIDE SEQUENCE [LARGE SCALE GENOMIC DNA]</scope>
    <source>
        <strain evidence="3 4">NBRC 106119</strain>
    </source>
</reference>
<evidence type="ECO:0000256" key="1">
    <source>
        <dbReference type="SAM" id="MobiDB-lite"/>
    </source>
</evidence>